<dbReference type="InterPro" id="IPR015797">
    <property type="entry name" value="NUDIX_hydrolase-like_dom_sf"/>
</dbReference>
<gene>
    <name evidence="5" type="ORF">AMON00008_LOCUS47266</name>
</gene>
<dbReference type="InterPro" id="IPR020084">
    <property type="entry name" value="NUDIX_hydrolase_CS"/>
</dbReference>
<dbReference type="SUPFAM" id="SSF55811">
    <property type="entry name" value="Nudix"/>
    <property type="match status" value="1"/>
</dbReference>
<evidence type="ECO:0000259" key="4">
    <source>
        <dbReference type="PROSITE" id="PS51462"/>
    </source>
</evidence>
<evidence type="ECO:0000256" key="2">
    <source>
        <dbReference type="SAM" id="MobiDB-lite"/>
    </source>
</evidence>
<proteinExistence type="predicted"/>
<keyword evidence="1" id="KW-0378">Hydrolase</keyword>
<organism evidence="5">
    <name type="scientific">Alexandrium monilatum</name>
    <dbReference type="NCBI Taxonomy" id="311494"/>
    <lineage>
        <taxon>Eukaryota</taxon>
        <taxon>Sar</taxon>
        <taxon>Alveolata</taxon>
        <taxon>Dinophyceae</taxon>
        <taxon>Gonyaulacales</taxon>
        <taxon>Pyrocystaceae</taxon>
        <taxon>Alexandrium</taxon>
    </lineage>
</organism>
<dbReference type="InterPro" id="IPR000086">
    <property type="entry name" value="NUDIX_hydrolase_dom"/>
</dbReference>
<evidence type="ECO:0000256" key="1">
    <source>
        <dbReference type="ARBA" id="ARBA00022801"/>
    </source>
</evidence>
<evidence type="ECO:0000256" key="3">
    <source>
        <dbReference type="SAM" id="SignalP"/>
    </source>
</evidence>
<dbReference type="EMBL" id="HBNR01066907">
    <property type="protein sequence ID" value="CAE4639354.1"/>
    <property type="molecule type" value="Transcribed_RNA"/>
</dbReference>
<keyword evidence="3" id="KW-0732">Signal</keyword>
<dbReference type="GO" id="GO:0016787">
    <property type="term" value="F:hydrolase activity"/>
    <property type="evidence" value="ECO:0007669"/>
    <property type="project" value="UniProtKB-KW"/>
</dbReference>
<feature type="domain" description="Nudix hydrolase" evidence="4">
    <location>
        <begin position="81"/>
        <end position="196"/>
    </location>
</feature>
<name>A0A7S4S9Z7_9DINO</name>
<dbReference type="AlphaFoldDB" id="A0A7S4S9Z7"/>
<dbReference type="PROSITE" id="PS51462">
    <property type="entry name" value="NUDIX"/>
    <property type="match status" value="1"/>
</dbReference>
<feature type="region of interest" description="Disordered" evidence="2">
    <location>
        <begin position="309"/>
        <end position="332"/>
    </location>
</feature>
<feature type="compositionally biased region" description="Low complexity" evidence="2">
    <location>
        <begin position="309"/>
        <end position="321"/>
    </location>
</feature>
<feature type="signal peptide" evidence="3">
    <location>
        <begin position="1"/>
        <end position="23"/>
    </location>
</feature>
<evidence type="ECO:0000313" key="5">
    <source>
        <dbReference type="EMBL" id="CAE4639354.1"/>
    </source>
</evidence>
<sequence length="332" mass="34173">MAGTVSRACSLLLLTMVSGLGAAADEACAVAGTGAGPSDPSCPTASTSGAALVQQRSVIARRAAEYVWEGGSDCGQRLQHWSTRPAACLVVRDGRALLVKVPYGSRPGWDFPGGYHKGNEPACETAERETCEETGYSVRAVRKISGSVFRCEVIASNVCRKPVDEGFLQKRWVTAGELGSLSYRGGTWGDKRGMLSKALSGSASPVSGGVDACGCTVGVQGWSTTSQRCSSTSQTSSSEAAECQRSGASDACGCRVGAEGWSTTSQRCSSSSQTSASEAADCQRLSASGGNEFDDCGCKVGAEGWSITSGRCSPSSQTSSSEAAACRNRLVK</sequence>
<dbReference type="CDD" id="cd02883">
    <property type="entry name" value="NUDIX_Hydrolase"/>
    <property type="match status" value="1"/>
</dbReference>
<feature type="chain" id="PRO_5030658012" description="Nudix hydrolase domain-containing protein" evidence="3">
    <location>
        <begin position="24"/>
        <end position="332"/>
    </location>
</feature>
<reference evidence="5" key="1">
    <citation type="submission" date="2021-01" db="EMBL/GenBank/DDBJ databases">
        <authorList>
            <person name="Corre E."/>
            <person name="Pelletier E."/>
            <person name="Niang G."/>
            <person name="Scheremetjew M."/>
            <person name="Finn R."/>
            <person name="Kale V."/>
            <person name="Holt S."/>
            <person name="Cochrane G."/>
            <person name="Meng A."/>
            <person name="Brown T."/>
            <person name="Cohen L."/>
        </authorList>
    </citation>
    <scope>NUCLEOTIDE SEQUENCE</scope>
    <source>
        <strain evidence="5">CCMP3105</strain>
    </source>
</reference>
<protein>
    <recommendedName>
        <fullName evidence="4">Nudix hydrolase domain-containing protein</fullName>
    </recommendedName>
</protein>
<accession>A0A7S4S9Z7</accession>
<dbReference type="Pfam" id="PF00293">
    <property type="entry name" value="NUDIX"/>
    <property type="match status" value="1"/>
</dbReference>
<dbReference type="PROSITE" id="PS00893">
    <property type="entry name" value="NUDIX_BOX"/>
    <property type="match status" value="1"/>
</dbReference>
<dbReference type="Gene3D" id="3.90.79.10">
    <property type="entry name" value="Nucleoside Triphosphate Pyrophosphohydrolase"/>
    <property type="match status" value="1"/>
</dbReference>